<accession>A0ABV3PFU6</accession>
<gene>
    <name evidence="2" type="ORF">ABXS05_03110</name>
</gene>
<dbReference type="EMBL" id="JBFNQD010000001">
    <property type="protein sequence ID" value="MEW9304511.1"/>
    <property type="molecule type" value="Genomic_DNA"/>
</dbReference>
<dbReference type="Pfam" id="PF00717">
    <property type="entry name" value="Peptidase_S24"/>
    <property type="match status" value="1"/>
</dbReference>
<dbReference type="InterPro" id="IPR036286">
    <property type="entry name" value="LexA/Signal_pep-like_sf"/>
</dbReference>
<sequence>MNALRQDQLRAWLATMLGKAGHGAKTKLANHLGLTQAQITRMSRTDPGKETRDINVNELPAIVAFFGEAPPGYEMPASTDQATPSARGYSVALVTGRVEAGSFRLVDDYDQSEPQRVMVPEDPEFPNARVLVFEVAGDSMNALAPLPILPGAQVVALAFEDISHRYPIRDGMVVVVERTRDGGHLREWSIKQVEFHEDRIEFCPRSTNKTHKPIVVERDAFADGGTGIEIIALVRRVINDIVIR</sequence>
<dbReference type="RefSeq" id="WP_367622871.1">
    <property type="nucleotide sequence ID" value="NZ_JBFNQD010000001.1"/>
</dbReference>
<keyword evidence="3" id="KW-1185">Reference proteome</keyword>
<reference evidence="2 3" key="1">
    <citation type="submission" date="2024-07" db="EMBL/GenBank/DDBJ databases">
        <title>Description of Labrys sedimenti sp. nov., isolated from a diclofenac-degrading enrichment culture.</title>
        <authorList>
            <person name="Tancsics A."/>
            <person name="Csepanyi A."/>
        </authorList>
    </citation>
    <scope>NUCLEOTIDE SEQUENCE [LARGE SCALE GENOMIC DNA]</scope>
    <source>
        <strain evidence="2 3">LMG 23578</strain>
    </source>
</reference>
<evidence type="ECO:0000313" key="2">
    <source>
        <dbReference type="EMBL" id="MEW9304511.1"/>
    </source>
</evidence>
<comment type="caution">
    <text evidence="2">The sequence shown here is derived from an EMBL/GenBank/DDBJ whole genome shotgun (WGS) entry which is preliminary data.</text>
</comment>
<evidence type="ECO:0000259" key="1">
    <source>
        <dbReference type="Pfam" id="PF00717"/>
    </source>
</evidence>
<dbReference type="Proteomes" id="UP001555786">
    <property type="component" value="Unassembled WGS sequence"/>
</dbReference>
<dbReference type="SUPFAM" id="SSF51306">
    <property type="entry name" value="LexA/Signal peptidase"/>
    <property type="match status" value="1"/>
</dbReference>
<evidence type="ECO:0000313" key="3">
    <source>
        <dbReference type="Proteomes" id="UP001555786"/>
    </source>
</evidence>
<dbReference type="Gene3D" id="2.10.109.10">
    <property type="entry name" value="Umud Fragment, subunit A"/>
    <property type="match status" value="1"/>
</dbReference>
<proteinExistence type="predicted"/>
<feature type="domain" description="Peptidase S24/S26A/S26B/S26C" evidence="1">
    <location>
        <begin position="94"/>
        <end position="218"/>
    </location>
</feature>
<protein>
    <submittedName>
        <fullName evidence="2">S24 family peptidase</fullName>
    </submittedName>
</protein>
<dbReference type="InterPro" id="IPR015927">
    <property type="entry name" value="Peptidase_S24_S26A/B/C"/>
</dbReference>
<organism evidence="2 3">
    <name type="scientific">Labrys neptuniae</name>
    <dbReference type="NCBI Taxonomy" id="376174"/>
    <lineage>
        <taxon>Bacteria</taxon>
        <taxon>Pseudomonadati</taxon>
        <taxon>Pseudomonadota</taxon>
        <taxon>Alphaproteobacteria</taxon>
        <taxon>Hyphomicrobiales</taxon>
        <taxon>Xanthobacteraceae</taxon>
        <taxon>Labrys</taxon>
    </lineage>
</organism>
<name>A0ABV3PFU6_9HYPH</name>